<dbReference type="InterPro" id="IPR000933">
    <property type="entry name" value="Glyco_hydro_29"/>
</dbReference>
<comment type="caution">
    <text evidence="7">The sequence shown here is derived from an EMBL/GenBank/DDBJ whole genome shotgun (WGS) entry which is preliminary data.</text>
</comment>
<evidence type="ECO:0000256" key="1">
    <source>
        <dbReference type="ARBA" id="ARBA00007951"/>
    </source>
</evidence>
<evidence type="ECO:0000256" key="4">
    <source>
        <dbReference type="ARBA" id="ARBA00022801"/>
    </source>
</evidence>
<evidence type="ECO:0000256" key="2">
    <source>
        <dbReference type="ARBA" id="ARBA00012662"/>
    </source>
</evidence>
<dbReference type="Gene3D" id="3.20.20.80">
    <property type="entry name" value="Glycosidases"/>
    <property type="match status" value="1"/>
</dbReference>
<comment type="similarity">
    <text evidence="1">Belongs to the glycosyl hydrolase 29 family.</text>
</comment>
<keyword evidence="3" id="KW-0732">Signal</keyword>
<dbReference type="PANTHER" id="PTHR10030">
    <property type="entry name" value="ALPHA-L-FUCOSIDASE"/>
    <property type="match status" value="1"/>
</dbReference>
<evidence type="ECO:0000256" key="5">
    <source>
        <dbReference type="ARBA" id="ARBA00023295"/>
    </source>
</evidence>
<reference evidence="7 8" key="1">
    <citation type="submission" date="2019-03" db="EMBL/GenBank/DDBJ databases">
        <title>Genomic Encyclopedia of Type Strains, Phase III (KMG-III): the genomes of soil and plant-associated and newly described type strains.</title>
        <authorList>
            <person name="Whitman W."/>
        </authorList>
    </citation>
    <scope>NUCLEOTIDE SEQUENCE [LARGE SCALE GENOMIC DNA]</scope>
    <source>
        <strain evidence="7 8">CECT 8301</strain>
    </source>
</reference>
<gene>
    <name evidence="7" type="ORF">DFQ06_2998</name>
</gene>
<dbReference type="Gene3D" id="2.60.40.1180">
    <property type="entry name" value="Golgi alpha-mannosidase II"/>
    <property type="match status" value="1"/>
</dbReference>
<evidence type="ECO:0000313" key="8">
    <source>
        <dbReference type="Proteomes" id="UP000294824"/>
    </source>
</evidence>
<dbReference type="InterPro" id="IPR017853">
    <property type="entry name" value="GH"/>
</dbReference>
<keyword evidence="5" id="KW-0326">Glycosidase</keyword>
<dbReference type="GO" id="GO:0006004">
    <property type="term" value="P:fucose metabolic process"/>
    <property type="evidence" value="ECO:0007669"/>
    <property type="project" value="TreeGrafter"/>
</dbReference>
<dbReference type="EC" id="3.2.1.51" evidence="2"/>
<evidence type="ECO:0000259" key="6">
    <source>
        <dbReference type="Pfam" id="PF01120"/>
    </source>
</evidence>
<dbReference type="GO" id="GO:0005764">
    <property type="term" value="C:lysosome"/>
    <property type="evidence" value="ECO:0007669"/>
    <property type="project" value="TreeGrafter"/>
</dbReference>
<dbReference type="GO" id="GO:0016139">
    <property type="term" value="P:glycoside catabolic process"/>
    <property type="evidence" value="ECO:0007669"/>
    <property type="project" value="TreeGrafter"/>
</dbReference>
<dbReference type="RefSeq" id="WP_133968431.1">
    <property type="nucleotide sequence ID" value="NZ_SORL01000010.1"/>
</dbReference>
<dbReference type="SUPFAM" id="SSF51445">
    <property type="entry name" value="(Trans)glycosidases"/>
    <property type="match status" value="1"/>
</dbReference>
<dbReference type="PANTHER" id="PTHR10030:SF37">
    <property type="entry name" value="ALPHA-L-FUCOSIDASE-RELATED"/>
    <property type="match status" value="1"/>
</dbReference>
<accession>A0A4R8M6I1</accession>
<dbReference type="GO" id="GO:0004560">
    <property type="term" value="F:alpha-L-fucosidase activity"/>
    <property type="evidence" value="ECO:0007669"/>
    <property type="project" value="InterPro"/>
</dbReference>
<dbReference type="InterPro" id="IPR013780">
    <property type="entry name" value="Glyco_hydro_b"/>
</dbReference>
<evidence type="ECO:0000256" key="3">
    <source>
        <dbReference type="ARBA" id="ARBA00022729"/>
    </source>
</evidence>
<keyword evidence="8" id="KW-1185">Reference proteome</keyword>
<dbReference type="EMBL" id="SORL01000010">
    <property type="protein sequence ID" value="TDY60989.1"/>
    <property type="molecule type" value="Genomic_DNA"/>
</dbReference>
<sequence>MTNRHSNTIVISIKKPVFLNMLFVVLFFLGSTQFIKAQNKDLTWDELANQYECPEWFRDAKFGIWFHWGPQAVPEQGGGWYARHMYMKDVGRQKFGKMANPYHLQTYGHPSEFGFKDIIHAWKAEKFDAEYLINFSKENGAKYIVALANHHDHFDLFNSSYHPWNSVNVGPKKDIIGAFEKATRNAGLKFGVTSHDDRFLNWWQPAFGADKTGEYAGIPYDGRLTKADGKGKWWEGLDPKDLYGPAPEDRTPEIIEDIKKNWLKRHIELVTNYKPDLLYNDGFNFTYGDYGKEVTRKLYNNSLKDNGKIDAVMLLKKQAKGTVNEVESGGSNTLRAYPWQSEITFTDWFYKKDRHLTHNARTILEMLIEAVSKNGNLLLSMELKPDGTIPDEIKKSVKIVGDWLKINGEAIYGTRPWTVYGDGRSVRGEAVETVGGELRNATESQKHGEHFNQRTTATPAFAHDEVRYTTKGDNFYITVMNPKGGEFVIPSLGKSSEVTPGNLKGLIQLYNGRKVSYKQTNNGLTINMPVVNGDSYPVVLKAKFKKKH</sequence>
<evidence type="ECO:0000313" key="7">
    <source>
        <dbReference type="EMBL" id="TDY60989.1"/>
    </source>
</evidence>
<dbReference type="Proteomes" id="UP000294824">
    <property type="component" value="Unassembled WGS sequence"/>
</dbReference>
<dbReference type="SMART" id="SM00812">
    <property type="entry name" value="Alpha_L_fucos"/>
    <property type="match status" value="1"/>
</dbReference>
<dbReference type="AlphaFoldDB" id="A0A4R8M6I1"/>
<dbReference type="InterPro" id="IPR057739">
    <property type="entry name" value="Glyco_hydro_29_N"/>
</dbReference>
<dbReference type="Pfam" id="PF01120">
    <property type="entry name" value="Alpha_L_fucos"/>
    <property type="match status" value="1"/>
</dbReference>
<organism evidence="7 8">
    <name type="scientific">Algibacter lectus</name>
    <dbReference type="NCBI Taxonomy" id="221126"/>
    <lineage>
        <taxon>Bacteria</taxon>
        <taxon>Pseudomonadati</taxon>
        <taxon>Bacteroidota</taxon>
        <taxon>Flavobacteriia</taxon>
        <taxon>Flavobacteriales</taxon>
        <taxon>Flavobacteriaceae</taxon>
        <taxon>Algibacter</taxon>
    </lineage>
</organism>
<proteinExistence type="inferred from homology"/>
<feature type="domain" description="Glycoside hydrolase family 29 N-terminal" evidence="6">
    <location>
        <begin position="36"/>
        <end position="409"/>
    </location>
</feature>
<protein>
    <recommendedName>
        <fullName evidence="2">alpha-L-fucosidase</fullName>
        <ecNumber evidence="2">3.2.1.51</ecNumber>
    </recommendedName>
</protein>
<name>A0A4R8M6I1_9FLAO</name>
<keyword evidence="4" id="KW-0378">Hydrolase</keyword>